<reference evidence="1 2" key="1">
    <citation type="submission" date="2023-02" db="EMBL/GenBank/DDBJ databases">
        <title>Genome sequence of Lacticaseibacillus sp. KACC 23028.</title>
        <authorList>
            <person name="Kim S."/>
            <person name="Heo J."/>
            <person name="Kwon S.-W."/>
        </authorList>
    </citation>
    <scope>NUCLEOTIDE SEQUENCE [LARGE SCALE GENOMIC DNA]</scope>
    <source>
        <strain evidence="1 2">KACC 23028</strain>
    </source>
</reference>
<name>A0ABY7WNW5_9LACO</name>
<keyword evidence="2" id="KW-1185">Reference proteome</keyword>
<protein>
    <submittedName>
        <fullName evidence="1">Uncharacterized protein</fullName>
    </submittedName>
</protein>
<gene>
    <name evidence="1" type="ORF">PQ472_07930</name>
</gene>
<organism evidence="1 2">
    <name type="scientific">Lacticaseibacillus pabuli</name>
    <dbReference type="NCBI Taxonomy" id="3025672"/>
    <lineage>
        <taxon>Bacteria</taxon>
        <taxon>Bacillati</taxon>
        <taxon>Bacillota</taxon>
        <taxon>Bacilli</taxon>
        <taxon>Lactobacillales</taxon>
        <taxon>Lactobacillaceae</taxon>
        <taxon>Lacticaseibacillus</taxon>
    </lineage>
</organism>
<dbReference type="EMBL" id="CP117884">
    <property type="protein sequence ID" value="WDF81854.1"/>
    <property type="molecule type" value="Genomic_DNA"/>
</dbReference>
<accession>A0ABY7WNW5</accession>
<dbReference type="RefSeq" id="WP_274258898.1">
    <property type="nucleotide sequence ID" value="NZ_CP117884.1"/>
</dbReference>
<evidence type="ECO:0000313" key="1">
    <source>
        <dbReference type="EMBL" id="WDF81854.1"/>
    </source>
</evidence>
<proteinExistence type="predicted"/>
<dbReference type="Proteomes" id="UP001220377">
    <property type="component" value="Chromosome"/>
</dbReference>
<evidence type="ECO:0000313" key="2">
    <source>
        <dbReference type="Proteomes" id="UP001220377"/>
    </source>
</evidence>
<sequence length="71" mass="8180">MTNFAENAHYTLTGAQLDLLLKRHHNVCLDKFALRIYTPDQPDPQWIEDNQLYDALIAAIRERGVLDANEV</sequence>